<dbReference type="PANTHER" id="PTHR44196">
    <property type="entry name" value="DEHYDROGENASE/REDUCTASE SDR FAMILY MEMBER 7B"/>
    <property type="match status" value="1"/>
</dbReference>
<dbReference type="GO" id="GO:0016020">
    <property type="term" value="C:membrane"/>
    <property type="evidence" value="ECO:0007669"/>
    <property type="project" value="TreeGrafter"/>
</dbReference>
<dbReference type="InterPro" id="IPR036291">
    <property type="entry name" value="NAD(P)-bd_dom_sf"/>
</dbReference>
<dbReference type="PANTHER" id="PTHR44196:SF1">
    <property type="entry name" value="DEHYDROGENASE_REDUCTASE SDR FAMILY MEMBER 7B"/>
    <property type="match status" value="1"/>
</dbReference>
<dbReference type="Proteomes" id="UP000466307">
    <property type="component" value="Unassembled WGS sequence"/>
</dbReference>
<proteinExistence type="inferred from homology"/>
<protein>
    <submittedName>
        <fullName evidence="5">SDR family oxidoreductase</fullName>
    </submittedName>
</protein>
<organism evidence="5 6">
    <name type="scientific">Gordonia desulfuricans</name>
    <dbReference type="NCBI Taxonomy" id="89051"/>
    <lineage>
        <taxon>Bacteria</taxon>
        <taxon>Bacillati</taxon>
        <taxon>Actinomycetota</taxon>
        <taxon>Actinomycetes</taxon>
        <taxon>Mycobacteriales</taxon>
        <taxon>Gordoniaceae</taxon>
        <taxon>Gordonia</taxon>
    </lineage>
</organism>
<name>A0A7K3LRA6_9ACTN</name>
<keyword evidence="6" id="KW-1185">Reference proteome</keyword>
<evidence type="ECO:0000259" key="4">
    <source>
        <dbReference type="SMART" id="SM00822"/>
    </source>
</evidence>
<dbReference type="InterPro" id="IPR020904">
    <property type="entry name" value="Sc_DH/Rdtase_CS"/>
</dbReference>
<dbReference type="NCBIfam" id="NF005878">
    <property type="entry name" value="PRK07825.1"/>
    <property type="match status" value="1"/>
</dbReference>
<dbReference type="Gene3D" id="3.40.50.720">
    <property type="entry name" value="NAD(P)-binding Rossmann-like Domain"/>
    <property type="match status" value="1"/>
</dbReference>
<keyword evidence="2" id="KW-0560">Oxidoreductase</keyword>
<dbReference type="CDD" id="cd05233">
    <property type="entry name" value="SDR_c"/>
    <property type="match status" value="1"/>
</dbReference>
<sequence length="283" mass="29485">MTTTQPIAGRVVAITGGAQGIGREIAAALAAEGARVAIGDRDLPAAERSATELPGDVAAFALDVTDTDSFRGFLDATEAQLGPIDVLVNNAGVMWVGPFDTEPDAATDRMLAVNLHGVIRGVRLAAPRMRHRGRGHIVTVASAASRLAPPGEASYAASKHGVLGYLTAVREELRGSGVELSMIMPTVVDTELAKGTATGAAAMLTPADVATAVVKVIGRPRFEVNLPGYVGPLVRVSHVLPQRVRDLLMRVAVPNQVKAVRGSDTRAAYEAQVLHADDGRPGR</sequence>
<dbReference type="EMBL" id="JAADZU010000045">
    <property type="protein sequence ID" value="NDK90738.1"/>
    <property type="molecule type" value="Genomic_DNA"/>
</dbReference>
<dbReference type="PRINTS" id="PR00080">
    <property type="entry name" value="SDRFAMILY"/>
</dbReference>
<feature type="domain" description="Ketoreductase" evidence="4">
    <location>
        <begin position="10"/>
        <end position="191"/>
    </location>
</feature>
<dbReference type="RefSeq" id="WP_059038154.1">
    <property type="nucleotide sequence ID" value="NZ_JAADZU010000045.1"/>
</dbReference>
<dbReference type="PROSITE" id="PS00061">
    <property type="entry name" value="ADH_SHORT"/>
    <property type="match status" value="1"/>
</dbReference>
<comment type="similarity">
    <text evidence="1 3">Belongs to the short-chain dehydrogenases/reductases (SDR) family.</text>
</comment>
<dbReference type="InterPro" id="IPR002347">
    <property type="entry name" value="SDR_fam"/>
</dbReference>
<evidence type="ECO:0000256" key="1">
    <source>
        <dbReference type="ARBA" id="ARBA00006484"/>
    </source>
</evidence>
<evidence type="ECO:0000256" key="2">
    <source>
        <dbReference type="ARBA" id="ARBA00023002"/>
    </source>
</evidence>
<evidence type="ECO:0000313" key="5">
    <source>
        <dbReference type="EMBL" id="NDK90738.1"/>
    </source>
</evidence>
<evidence type="ECO:0000256" key="3">
    <source>
        <dbReference type="RuleBase" id="RU000363"/>
    </source>
</evidence>
<dbReference type="Pfam" id="PF00106">
    <property type="entry name" value="adh_short"/>
    <property type="match status" value="1"/>
</dbReference>
<accession>A0A7K3LRA6</accession>
<evidence type="ECO:0000313" key="6">
    <source>
        <dbReference type="Proteomes" id="UP000466307"/>
    </source>
</evidence>
<dbReference type="GO" id="GO:0016491">
    <property type="term" value="F:oxidoreductase activity"/>
    <property type="evidence" value="ECO:0007669"/>
    <property type="project" value="UniProtKB-KW"/>
</dbReference>
<dbReference type="SUPFAM" id="SSF51735">
    <property type="entry name" value="NAD(P)-binding Rossmann-fold domains"/>
    <property type="match status" value="1"/>
</dbReference>
<dbReference type="InterPro" id="IPR057326">
    <property type="entry name" value="KR_dom"/>
</dbReference>
<dbReference type="SMART" id="SM00822">
    <property type="entry name" value="PKS_KR"/>
    <property type="match status" value="1"/>
</dbReference>
<gene>
    <name evidence="5" type="ORF">GYA93_14275</name>
</gene>
<dbReference type="AlphaFoldDB" id="A0A7K3LRA6"/>
<dbReference type="PRINTS" id="PR00081">
    <property type="entry name" value="GDHRDH"/>
</dbReference>
<comment type="caution">
    <text evidence="5">The sequence shown here is derived from an EMBL/GenBank/DDBJ whole genome shotgun (WGS) entry which is preliminary data.</text>
</comment>
<reference evidence="5 6" key="1">
    <citation type="submission" date="2020-01" db="EMBL/GenBank/DDBJ databases">
        <title>Investigation of new actinobacteria for the biodesulphurisation of diesel fuel.</title>
        <authorList>
            <person name="Athi Narayanan S.M."/>
        </authorList>
    </citation>
    <scope>NUCLEOTIDE SEQUENCE [LARGE SCALE GENOMIC DNA]</scope>
    <source>
        <strain evidence="5 6">213E</strain>
    </source>
</reference>